<comment type="caution">
    <text evidence="2">The sequence shown here is derived from an EMBL/GenBank/DDBJ whole genome shotgun (WGS) entry which is preliminary data.</text>
</comment>
<organism evidence="2 3">
    <name type="scientific">Guopingia tenuis</name>
    <dbReference type="NCBI Taxonomy" id="2763656"/>
    <lineage>
        <taxon>Bacteria</taxon>
        <taxon>Bacillati</taxon>
        <taxon>Bacillota</taxon>
        <taxon>Clostridia</taxon>
        <taxon>Christensenellales</taxon>
        <taxon>Christensenellaceae</taxon>
        <taxon>Guopingia</taxon>
    </lineage>
</organism>
<accession>A0A926HWG9</accession>
<proteinExistence type="predicted"/>
<protein>
    <submittedName>
        <fullName evidence="2">Uncharacterized protein</fullName>
    </submittedName>
</protein>
<keyword evidence="1" id="KW-0472">Membrane</keyword>
<evidence type="ECO:0000313" key="2">
    <source>
        <dbReference type="EMBL" id="MBC8538010.1"/>
    </source>
</evidence>
<keyword evidence="1" id="KW-1133">Transmembrane helix</keyword>
<dbReference type="AlphaFoldDB" id="A0A926HWG9"/>
<reference evidence="2" key="1">
    <citation type="submission" date="2020-08" db="EMBL/GenBank/DDBJ databases">
        <title>Genome public.</title>
        <authorList>
            <person name="Liu C."/>
            <person name="Sun Q."/>
        </authorList>
    </citation>
    <scope>NUCLEOTIDE SEQUENCE</scope>
    <source>
        <strain evidence="2">NSJ-63</strain>
    </source>
</reference>
<keyword evidence="1" id="KW-0812">Transmembrane</keyword>
<dbReference type="EMBL" id="JACRSS010000001">
    <property type="protein sequence ID" value="MBC8538010.1"/>
    <property type="molecule type" value="Genomic_DNA"/>
</dbReference>
<sequence>MGRFQMRRCMGAILAGLGVLLVLLFLPFWVWSVLIGAALLIVGLLLLRNC</sequence>
<keyword evidence="3" id="KW-1185">Reference proteome</keyword>
<dbReference type="RefSeq" id="WP_178620247.1">
    <property type="nucleotide sequence ID" value="NZ_JACRSS010000001.1"/>
</dbReference>
<name>A0A926HWG9_9FIRM</name>
<dbReference type="Proteomes" id="UP000617951">
    <property type="component" value="Unassembled WGS sequence"/>
</dbReference>
<evidence type="ECO:0000256" key="1">
    <source>
        <dbReference type="SAM" id="Phobius"/>
    </source>
</evidence>
<feature type="transmembrane region" description="Helical" evidence="1">
    <location>
        <begin position="12"/>
        <end position="45"/>
    </location>
</feature>
<gene>
    <name evidence="2" type="ORF">H8693_03580</name>
</gene>
<evidence type="ECO:0000313" key="3">
    <source>
        <dbReference type="Proteomes" id="UP000617951"/>
    </source>
</evidence>